<evidence type="ECO:0000256" key="3">
    <source>
        <dbReference type="ARBA" id="ARBA00022475"/>
    </source>
</evidence>
<dbReference type="PANTHER" id="PTHR43394:SF1">
    <property type="entry name" value="ATP-BINDING CASSETTE SUB-FAMILY B MEMBER 10, MITOCHONDRIAL"/>
    <property type="match status" value="1"/>
</dbReference>
<keyword evidence="3" id="KW-1003">Cell membrane</keyword>
<dbReference type="GO" id="GO:0005524">
    <property type="term" value="F:ATP binding"/>
    <property type="evidence" value="ECO:0007669"/>
    <property type="project" value="UniProtKB-KW"/>
</dbReference>
<keyword evidence="14" id="KW-1185">Reference proteome</keyword>
<dbReference type="HOGENOM" id="CLU_000604_51_0_11"/>
<feature type="transmembrane region" description="Helical" evidence="10">
    <location>
        <begin position="306"/>
        <end position="329"/>
    </location>
</feature>
<dbReference type="FunFam" id="3.40.50.300:FF:000854">
    <property type="entry name" value="Multidrug ABC transporter ATP-binding protein"/>
    <property type="match status" value="1"/>
</dbReference>
<evidence type="ECO:0000256" key="5">
    <source>
        <dbReference type="ARBA" id="ARBA00022741"/>
    </source>
</evidence>
<dbReference type="InterPro" id="IPR011527">
    <property type="entry name" value="ABC1_TM_dom"/>
</dbReference>
<dbReference type="SMART" id="SM00382">
    <property type="entry name" value="AAA"/>
    <property type="match status" value="1"/>
</dbReference>
<dbReference type="Pfam" id="PF00005">
    <property type="entry name" value="ABC_tran"/>
    <property type="match status" value="1"/>
</dbReference>
<organism evidence="13 14">
    <name type="scientific">Slackia exigua (strain ATCC 700122 / DSM 15923 / CIP 105133 / JCM 11022 / KCTC 5966 / S-7)</name>
    <dbReference type="NCBI Taxonomy" id="649764"/>
    <lineage>
        <taxon>Bacteria</taxon>
        <taxon>Bacillati</taxon>
        <taxon>Actinomycetota</taxon>
        <taxon>Coriobacteriia</taxon>
        <taxon>Eggerthellales</taxon>
        <taxon>Eggerthellaceae</taxon>
        <taxon>Slackia</taxon>
    </lineage>
</organism>
<dbReference type="PROSITE" id="PS50929">
    <property type="entry name" value="ABC_TM1F"/>
    <property type="match status" value="1"/>
</dbReference>
<comment type="caution">
    <text evidence="13">The sequence shown here is derived from an EMBL/GenBank/DDBJ whole genome shotgun (WGS) entry which is preliminary data.</text>
</comment>
<evidence type="ECO:0000256" key="1">
    <source>
        <dbReference type="ARBA" id="ARBA00004651"/>
    </source>
</evidence>
<dbReference type="OrthoDB" id="9806127at2"/>
<dbReference type="GO" id="GO:0005886">
    <property type="term" value="C:plasma membrane"/>
    <property type="evidence" value="ECO:0007669"/>
    <property type="project" value="UniProtKB-SubCell"/>
</dbReference>
<feature type="transmembrane region" description="Helical" evidence="10">
    <location>
        <begin position="277"/>
        <end position="300"/>
    </location>
</feature>
<dbReference type="Gene3D" id="3.40.50.300">
    <property type="entry name" value="P-loop containing nucleotide triphosphate hydrolases"/>
    <property type="match status" value="1"/>
</dbReference>
<dbReference type="InterPro" id="IPR039421">
    <property type="entry name" value="Type_1_exporter"/>
</dbReference>
<keyword evidence="5" id="KW-0547">Nucleotide-binding</keyword>
<evidence type="ECO:0000313" key="14">
    <source>
        <dbReference type="Proteomes" id="UP000006001"/>
    </source>
</evidence>
<dbReference type="RefSeq" id="WP_006361866.1">
    <property type="nucleotide sequence ID" value="NZ_GG700630.1"/>
</dbReference>
<feature type="region of interest" description="Disordered" evidence="9">
    <location>
        <begin position="473"/>
        <end position="498"/>
    </location>
</feature>
<feature type="transmembrane region" description="Helical" evidence="10">
    <location>
        <begin position="426"/>
        <end position="448"/>
    </location>
</feature>
<dbReference type="GO" id="GO:0016887">
    <property type="term" value="F:ATP hydrolysis activity"/>
    <property type="evidence" value="ECO:0007669"/>
    <property type="project" value="InterPro"/>
</dbReference>
<keyword evidence="8 10" id="KW-0472">Membrane</keyword>
<keyword evidence="7 10" id="KW-1133">Transmembrane helix</keyword>
<sequence>MRVFGYLRHSIPAVLAIAALLIVQAFADLSLPALTSDIIDVGIQQSGIEDASPTEMRDSTRSFATMLASEDDEALIESSYDETDAGTWELNAYGRAHRADLDDALSLPLLVVSMAEDGSVAGLDADRLARMREAYDAGALTKGDIQDAMEQAADAAGGDARLSQLADLDDDAFTQVVRQQGIQAAIAEYRALGYDTYAMQMDALVSIGARMLGMTAVMVVASVFVALIASRTAAKIARDVRSALFKKVVSFSDAEIDRFSAASLITRGTNDIQQIQMVLVIVLRMVLYAPILAVGGIVMVSRTNLAMSWIIVLAVVVIAVMLSIILAIAMPKFRRMQKLIDRVNLVAREMLSGILVVRAFGRRAYEEERFAAASGELRDAQLFTNRTMALLQPAIMLVMNAVSVLIVWVGGSYIDDGTIQTGDMIAFITYSMVIIMSFMMIGIVFIFLPRADVAAQRVNEVLETVPAIVDPAQPHRPFDAGEAGEASCRSSASGRVSASSDGESLAEVSFEDGFHAHTSSMLDRLGGARIEFDDVSFSYGDDAEPALEHVSFVAEPGRTLAIIGSTGSGKSTVLKLIERFYDATSGSIRVDGVDVRDMAQADLRAQLGYVPQKAFLFAGTIASNVSFADESISADRTSLALDVAQASDFVASKEEGVDSSVSQGGANVSGGQRQRLAIARAIAADARAYLFDDSFSALDYKTDAAVRRALGEALGNATVIIVAQRIATIRDADRIVVLDEGRVVGTGTHRELLRICPAYGEIASSQLSDEELGRERA</sequence>
<dbReference type="AlphaFoldDB" id="D0WFM2"/>
<dbReference type="Gene3D" id="1.20.1560.10">
    <property type="entry name" value="ABC transporter type 1, transmembrane domain"/>
    <property type="match status" value="1"/>
</dbReference>
<dbReference type="Proteomes" id="UP000006001">
    <property type="component" value="Unassembled WGS sequence"/>
</dbReference>
<feature type="domain" description="ABC transporter" evidence="11">
    <location>
        <begin position="530"/>
        <end position="765"/>
    </location>
</feature>
<keyword evidence="4 10" id="KW-0812">Transmembrane</keyword>
<evidence type="ECO:0000256" key="10">
    <source>
        <dbReference type="SAM" id="Phobius"/>
    </source>
</evidence>
<gene>
    <name evidence="13" type="ORF">HMPREF0762_00621</name>
</gene>
<keyword evidence="2" id="KW-0813">Transport</keyword>
<dbReference type="SUPFAM" id="SSF90123">
    <property type="entry name" value="ABC transporter transmembrane region"/>
    <property type="match status" value="1"/>
</dbReference>
<dbReference type="InterPro" id="IPR017871">
    <property type="entry name" value="ABC_transporter-like_CS"/>
</dbReference>
<comment type="subcellular location">
    <subcellularLocation>
        <location evidence="1">Cell membrane</location>
        <topology evidence="1">Multi-pass membrane protein</topology>
    </subcellularLocation>
</comment>
<evidence type="ECO:0000313" key="13">
    <source>
        <dbReference type="EMBL" id="EEZ61285.1"/>
    </source>
</evidence>
<dbReference type="PANTHER" id="PTHR43394">
    <property type="entry name" value="ATP-DEPENDENT PERMEASE MDL1, MITOCHONDRIAL"/>
    <property type="match status" value="1"/>
</dbReference>
<dbReference type="InterPro" id="IPR027417">
    <property type="entry name" value="P-loop_NTPase"/>
</dbReference>
<evidence type="ECO:0000256" key="7">
    <source>
        <dbReference type="ARBA" id="ARBA00022989"/>
    </source>
</evidence>
<proteinExistence type="predicted"/>
<protein>
    <submittedName>
        <fullName evidence="13">ABC transporter, ATP-binding protein</fullName>
    </submittedName>
</protein>
<dbReference type="GeneID" id="85007233"/>
<evidence type="ECO:0000259" key="12">
    <source>
        <dbReference type="PROSITE" id="PS50929"/>
    </source>
</evidence>
<dbReference type="PROSITE" id="PS50893">
    <property type="entry name" value="ABC_TRANSPORTER_2"/>
    <property type="match status" value="1"/>
</dbReference>
<dbReference type="STRING" id="649764.HMPREF0762_00621"/>
<dbReference type="PROSITE" id="PS00211">
    <property type="entry name" value="ABC_TRANSPORTER_1"/>
    <property type="match status" value="1"/>
</dbReference>
<evidence type="ECO:0000256" key="2">
    <source>
        <dbReference type="ARBA" id="ARBA00022448"/>
    </source>
</evidence>
<feature type="transmembrane region" description="Helical" evidence="10">
    <location>
        <begin position="394"/>
        <end position="414"/>
    </location>
</feature>
<reference evidence="13" key="1">
    <citation type="submission" date="2009-10" db="EMBL/GenBank/DDBJ databases">
        <authorList>
            <person name="Weinstock G."/>
            <person name="Sodergren E."/>
            <person name="Clifton S."/>
            <person name="Fulton L."/>
            <person name="Fulton B."/>
            <person name="Courtney L."/>
            <person name="Fronick C."/>
            <person name="Harrison M."/>
            <person name="Strong C."/>
            <person name="Farmer C."/>
            <person name="Delahaunty K."/>
            <person name="Markovic C."/>
            <person name="Hall O."/>
            <person name="Minx P."/>
            <person name="Tomlinson C."/>
            <person name="Mitreva M."/>
            <person name="Nelson J."/>
            <person name="Hou S."/>
            <person name="Wollam A."/>
            <person name="Pepin K.H."/>
            <person name="Johnson M."/>
            <person name="Bhonagiri V."/>
            <person name="Nash W.E."/>
            <person name="Warren W."/>
            <person name="Chinwalla A."/>
            <person name="Mardis E.R."/>
            <person name="Wilson R.K."/>
        </authorList>
    </citation>
    <scope>NUCLEOTIDE SEQUENCE [LARGE SCALE GENOMIC DNA]</scope>
    <source>
        <strain evidence="13">ATCC 700122</strain>
    </source>
</reference>
<dbReference type="EMBL" id="ACUX02000006">
    <property type="protein sequence ID" value="EEZ61285.1"/>
    <property type="molecule type" value="Genomic_DNA"/>
</dbReference>
<dbReference type="InterPro" id="IPR003593">
    <property type="entry name" value="AAA+_ATPase"/>
</dbReference>
<accession>D0WFM2</accession>
<keyword evidence="6 13" id="KW-0067">ATP-binding</keyword>
<evidence type="ECO:0000256" key="6">
    <source>
        <dbReference type="ARBA" id="ARBA00022840"/>
    </source>
</evidence>
<dbReference type="InterPro" id="IPR036640">
    <property type="entry name" value="ABC1_TM_sf"/>
</dbReference>
<dbReference type="CDD" id="cd18548">
    <property type="entry name" value="ABC_6TM_Tm287_like"/>
    <property type="match status" value="1"/>
</dbReference>
<evidence type="ECO:0000256" key="9">
    <source>
        <dbReference type="SAM" id="MobiDB-lite"/>
    </source>
</evidence>
<evidence type="ECO:0000256" key="8">
    <source>
        <dbReference type="ARBA" id="ARBA00023136"/>
    </source>
</evidence>
<dbReference type="GO" id="GO:0015421">
    <property type="term" value="F:ABC-type oligopeptide transporter activity"/>
    <property type="evidence" value="ECO:0007669"/>
    <property type="project" value="TreeGrafter"/>
</dbReference>
<dbReference type="eggNOG" id="COG1132">
    <property type="taxonomic scope" value="Bacteria"/>
</dbReference>
<dbReference type="Pfam" id="PF00664">
    <property type="entry name" value="ABC_membrane"/>
    <property type="match status" value="1"/>
</dbReference>
<evidence type="ECO:0000256" key="4">
    <source>
        <dbReference type="ARBA" id="ARBA00022692"/>
    </source>
</evidence>
<dbReference type="SUPFAM" id="SSF52540">
    <property type="entry name" value="P-loop containing nucleoside triphosphate hydrolases"/>
    <property type="match status" value="1"/>
</dbReference>
<feature type="domain" description="ABC transmembrane type-1" evidence="12">
    <location>
        <begin position="198"/>
        <end position="450"/>
    </location>
</feature>
<feature type="compositionally biased region" description="Low complexity" evidence="9">
    <location>
        <begin position="486"/>
        <end position="498"/>
    </location>
</feature>
<feature type="transmembrane region" description="Helical" evidence="10">
    <location>
        <begin position="207"/>
        <end position="229"/>
    </location>
</feature>
<dbReference type="InterPro" id="IPR003439">
    <property type="entry name" value="ABC_transporter-like_ATP-bd"/>
</dbReference>
<name>D0WFM2_SLAES</name>
<evidence type="ECO:0000259" key="11">
    <source>
        <dbReference type="PROSITE" id="PS50893"/>
    </source>
</evidence>